<accession>A0ABP9EZG8</accession>
<keyword evidence="3" id="KW-1185">Reference proteome</keyword>
<reference evidence="3" key="1">
    <citation type="journal article" date="2019" name="Int. J. Syst. Evol. Microbiol.">
        <title>The Global Catalogue of Microorganisms (GCM) 10K type strain sequencing project: providing services to taxonomists for standard genome sequencing and annotation.</title>
        <authorList>
            <consortium name="The Broad Institute Genomics Platform"/>
            <consortium name="The Broad Institute Genome Sequencing Center for Infectious Disease"/>
            <person name="Wu L."/>
            <person name="Ma J."/>
        </authorList>
    </citation>
    <scope>NUCLEOTIDE SEQUENCE [LARGE SCALE GENOMIC DNA]</scope>
    <source>
        <strain evidence="3">JCM 18274</strain>
    </source>
</reference>
<comment type="caution">
    <text evidence="2">The sequence shown here is derived from an EMBL/GenBank/DDBJ whole genome shotgun (WGS) entry which is preliminary data.</text>
</comment>
<dbReference type="EMBL" id="BAABJH010000001">
    <property type="protein sequence ID" value="GAA4890247.1"/>
    <property type="molecule type" value="Genomic_DNA"/>
</dbReference>
<dbReference type="InterPro" id="IPR024775">
    <property type="entry name" value="DinB-like"/>
</dbReference>
<protein>
    <submittedName>
        <fullName evidence="2">DinB family protein</fullName>
    </submittedName>
</protein>
<dbReference type="RefSeq" id="WP_345273260.1">
    <property type="nucleotide sequence ID" value="NZ_BAABJH010000001.1"/>
</dbReference>
<feature type="domain" description="DinB-like" evidence="1">
    <location>
        <begin position="12"/>
        <end position="144"/>
    </location>
</feature>
<proteinExistence type="predicted"/>
<organism evidence="2 3">
    <name type="scientific">Flaviramulus aquimarinus</name>
    <dbReference type="NCBI Taxonomy" id="1170456"/>
    <lineage>
        <taxon>Bacteria</taxon>
        <taxon>Pseudomonadati</taxon>
        <taxon>Bacteroidota</taxon>
        <taxon>Flavobacteriia</taxon>
        <taxon>Flavobacteriales</taxon>
        <taxon>Flavobacteriaceae</taxon>
        <taxon>Flaviramulus</taxon>
    </lineage>
</organism>
<name>A0ABP9EZG8_9FLAO</name>
<dbReference type="Pfam" id="PF12867">
    <property type="entry name" value="DinB_2"/>
    <property type="match status" value="1"/>
</dbReference>
<dbReference type="Gene3D" id="1.20.120.450">
    <property type="entry name" value="dinb family like domain"/>
    <property type="match status" value="1"/>
</dbReference>
<dbReference type="Proteomes" id="UP001500433">
    <property type="component" value="Unassembled WGS sequence"/>
</dbReference>
<evidence type="ECO:0000313" key="2">
    <source>
        <dbReference type="EMBL" id="GAA4890247.1"/>
    </source>
</evidence>
<gene>
    <name evidence="2" type="ORF">GCM10023311_13050</name>
</gene>
<dbReference type="SUPFAM" id="SSF109854">
    <property type="entry name" value="DinB/YfiT-like putative metalloenzymes"/>
    <property type="match status" value="1"/>
</dbReference>
<evidence type="ECO:0000313" key="3">
    <source>
        <dbReference type="Proteomes" id="UP001500433"/>
    </source>
</evidence>
<evidence type="ECO:0000259" key="1">
    <source>
        <dbReference type="Pfam" id="PF12867"/>
    </source>
</evidence>
<sequence length="154" mass="17547">MDFTFQVLNNIRSIFNKIIADNTLENLNKIPEGFNNNIIWNIGHVVVSEQLLAYKLSGLDMMLSDEIINKYRKDSKPEGSVTQEAVNEIKALLFSTIEKTRSDYDKGLFKTYNTYTVSTTGNTLTHIEEALQFIVIHEGLHYGYVLALLKAIKN</sequence>
<dbReference type="InterPro" id="IPR034660">
    <property type="entry name" value="DinB/YfiT-like"/>
</dbReference>